<dbReference type="AlphaFoldDB" id="A0A9X1XNL0"/>
<comment type="caution">
    <text evidence="2">The sequence shown here is derived from an EMBL/GenBank/DDBJ whole genome shotgun (WGS) entry which is preliminary data.</text>
</comment>
<sequence>MNHWKAIWDSYHLNATLKWLFYDIMKHASLIDKILVFVSLVLVVTSLILVFTSSLFNALWTVAIGEIILFARLPTLKGSLIDSEFGDKNNNFLPHDDKHHQESRYLLFKKSLRSKHITSSHVKDCYELLETQLEIAGSAGSVLKKFASFSGGVLLGFSTAVWRQLDTSELLYVGSALVALCLFVMFVLLLIPSKVEKLREMKYFMQLYCKECE</sequence>
<protein>
    <submittedName>
        <fullName evidence="2">Uncharacterized protein</fullName>
    </submittedName>
</protein>
<keyword evidence="1" id="KW-0812">Transmembrane</keyword>
<keyword evidence="1" id="KW-0472">Membrane</keyword>
<name>A0A9X1XNL0_9VIBR</name>
<dbReference type="Proteomes" id="UP001139559">
    <property type="component" value="Unassembled WGS sequence"/>
</dbReference>
<feature type="transmembrane region" description="Helical" evidence="1">
    <location>
        <begin position="171"/>
        <end position="191"/>
    </location>
</feature>
<evidence type="ECO:0000313" key="3">
    <source>
        <dbReference type="Proteomes" id="UP001139559"/>
    </source>
</evidence>
<evidence type="ECO:0000313" key="2">
    <source>
        <dbReference type="EMBL" id="MCK6265886.1"/>
    </source>
</evidence>
<gene>
    <name evidence="2" type="ORF">KP803_21755</name>
</gene>
<dbReference type="RefSeq" id="WP_248010948.1">
    <property type="nucleotide sequence ID" value="NZ_JAJHVV010000035.1"/>
</dbReference>
<keyword evidence="1" id="KW-1133">Transmembrane helix</keyword>
<proteinExistence type="predicted"/>
<accession>A0A9X1XNL0</accession>
<feature type="transmembrane region" description="Helical" evidence="1">
    <location>
        <begin position="34"/>
        <end position="52"/>
    </location>
</feature>
<reference evidence="2" key="1">
    <citation type="submission" date="2021-11" db="EMBL/GenBank/DDBJ databases">
        <title>Vibrio ZSDE26 sp. nov. and Vibrio ZSDZ34 sp. nov., isolated from coastal seawater in Qingdao.</title>
        <authorList>
            <person name="Zhang P."/>
        </authorList>
    </citation>
    <scope>NUCLEOTIDE SEQUENCE</scope>
    <source>
        <strain evidence="2">ZSDE26</strain>
    </source>
</reference>
<dbReference type="EMBL" id="JAJHVV010000035">
    <property type="protein sequence ID" value="MCK6265886.1"/>
    <property type="molecule type" value="Genomic_DNA"/>
</dbReference>
<evidence type="ECO:0000256" key="1">
    <source>
        <dbReference type="SAM" id="Phobius"/>
    </source>
</evidence>
<keyword evidence="3" id="KW-1185">Reference proteome</keyword>
<organism evidence="2 3">
    <name type="scientific">Vibrio amylolyticus</name>
    <dbReference type="NCBI Taxonomy" id="2847292"/>
    <lineage>
        <taxon>Bacteria</taxon>
        <taxon>Pseudomonadati</taxon>
        <taxon>Pseudomonadota</taxon>
        <taxon>Gammaproteobacteria</taxon>
        <taxon>Vibrionales</taxon>
        <taxon>Vibrionaceae</taxon>
        <taxon>Vibrio</taxon>
    </lineage>
</organism>